<dbReference type="Pfam" id="PF00069">
    <property type="entry name" value="Pkinase"/>
    <property type="match status" value="1"/>
</dbReference>
<dbReference type="Proteomes" id="UP000199400">
    <property type="component" value="Unassembled WGS sequence"/>
</dbReference>
<evidence type="ECO:0000256" key="4">
    <source>
        <dbReference type="ARBA" id="ARBA00022840"/>
    </source>
</evidence>
<keyword evidence="8" id="KW-1185">Reference proteome</keyword>
<dbReference type="PROSITE" id="PS50011">
    <property type="entry name" value="PROTEIN_KINASE_DOM"/>
    <property type="match status" value="1"/>
</dbReference>
<dbReference type="CDD" id="cd14014">
    <property type="entry name" value="STKc_PknB_like"/>
    <property type="match status" value="1"/>
</dbReference>
<dbReference type="GO" id="GO:0005524">
    <property type="term" value="F:ATP binding"/>
    <property type="evidence" value="ECO:0007669"/>
    <property type="project" value="UniProtKB-UniRule"/>
</dbReference>
<keyword evidence="2 5" id="KW-0547">Nucleotide-binding</keyword>
<dbReference type="SUPFAM" id="SSF48452">
    <property type="entry name" value="TPR-like"/>
    <property type="match status" value="2"/>
</dbReference>
<keyword evidence="3 7" id="KW-0418">Kinase</keyword>
<evidence type="ECO:0000256" key="1">
    <source>
        <dbReference type="ARBA" id="ARBA00022679"/>
    </source>
</evidence>
<dbReference type="PRINTS" id="PR00381">
    <property type="entry name" value="KINESINLIGHT"/>
</dbReference>
<dbReference type="InterPro" id="IPR019734">
    <property type="entry name" value="TPR_rpt"/>
</dbReference>
<keyword evidence="1" id="KW-0808">Transferase</keyword>
<dbReference type="PROSITE" id="PS00107">
    <property type="entry name" value="PROTEIN_KINASE_ATP"/>
    <property type="match status" value="1"/>
</dbReference>
<protein>
    <submittedName>
        <fullName evidence="7">Serine/threonine protein kinase</fullName>
    </submittedName>
</protein>
<dbReference type="Pfam" id="PF13374">
    <property type="entry name" value="TPR_10"/>
    <property type="match status" value="1"/>
</dbReference>
<dbReference type="InterPro" id="IPR011009">
    <property type="entry name" value="Kinase-like_dom_sf"/>
</dbReference>
<dbReference type="SMART" id="SM00028">
    <property type="entry name" value="TPR"/>
    <property type="match status" value="6"/>
</dbReference>
<dbReference type="InterPro" id="IPR011990">
    <property type="entry name" value="TPR-like_helical_dom_sf"/>
</dbReference>
<name>A0A1I2I9F3_9BACT</name>
<gene>
    <name evidence="7" type="ORF">SAMN02745121_08541</name>
</gene>
<dbReference type="STRING" id="54.SAMN02745121_08541"/>
<keyword evidence="7" id="KW-0723">Serine/threonine-protein kinase</keyword>
<dbReference type="InterPro" id="IPR008271">
    <property type="entry name" value="Ser/Thr_kinase_AS"/>
</dbReference>
<dbReference type="Gene3D" id="3.30.200.20">
    <property type="entry name" value="Phosphorylase Kinase, domain 1"/>
    <property type="match status" value="1"/>
</dbReference>
<dbReference type="InterPro" id="IPR000719">
    <property type="entry name" value="Prot_kinase_dom"/>
</dbReference>
<reference evidence="8" key="1">
    <citation type="submission" date="2016-10" db="EMBL/GenBank/DDBJ databases">
        <authorList>
            <person name="Varghese N."/>
            <person name="Submissions S."/>
        </authorList>
    </citation>
    <scope>NUCLEOTIDE SEQUENCE [LARGE SCALE GENOMIC DNA]</scope>
    <source>
        <strain evidence="8">ATCC 25963</strain>
    </source>
</reference>
<dbReference type="PANTHER" id="PTHR43289:SF34">
    <property type="entry name" value="SERINE_THREONINE-PROTEIN KINASE YBDM-RELATED"/>
    <property type="match status" value="1"/>
</dbReference>
<feature type="binding site" evidence="5">
    <location>
        <position position="85"/>
    </location>
    <ligand>
        <name>ATP</name>
        <dbReference type="ChEBI" id="CHEBI:30616"/>
    </ligand>
</feature>
<dbReference type="Gene3D" id="1.25.40.10">
    <property type="entry name" value="Tetratricopeptide repeat domain"/>
    <property type="match status" value="2"/>
</dbReference>
<dbReference type="InterPro" id="IPR017441">
    <property type="entry name" value="Protein_kinase_ATP_BS"/>
</dbReference>
<feature type="domain" description="Protein kinase" evidence="6">
    <location>
        <begin position="56"/>
        <end position="329"/>
    </location>
</feature>
<dbReference type="PANTHER" id="PTHR43289">
    <property type="entry name" value="MITOGEN-ACTIVATED PROTEIN KINASE KINASE KINASE 20-RELATED"/>
    <property type="match status" value="1"/>
</dbReference>
<dbReference type="EMBL" id="FOMX01000059">
    <property type="protein sequence ID" value="SFF38864.1"/>
    <property type="molecule type" value="Genomic_DNA"/>
</dbReference>
<dbReference type="AlphaFoldDB" id="A0A1I2I9F3"/>
<evidence type="ECO:0000256" key="5">
    <source>
        <dbReference type="PROSITE-ProRule" id="PRU10141"/>
    </source>
</evidence>
<sequence>MIGGETETGADDTMAARLAGVTQDGDDPALSDARHRVHASLFGEAPARARRTIGRFVLLERLGAGAMGEVFAARDPELARRVALKLLHRDRLDSEAARARLLREAQAMARLSHPNVVTVYESGTHEGRVYIAMELVAGVDLRALFGGGPQPWRRVVEVYRDAARGLAAAHAVGLVHRDFKPENVMVGEDGRVRVLDFGVARAGEGLAPASESSMSGRGDLLARELTHTGVLLGTPAYMAPEQLTTGETSPRSDQFSFCVALYEGLHGRRPFAAESLRELIEAHRTEVRPPARSEVPRAVHAVVLRGLKADPSARFPSMDALAGALDRCLAAPRRRQRLLALGGLTGGALVAGYVVAGQAVTDPCAAGEAAIAAVWHPERAAALAEAFAGSGTPEAPQQWQKIAGRVDEYTRAWAEEHADACQAEKISGEQARRVAELRMACLSDARRELDETLEVLARAEPAVIFTGVQAIADLPPPSRCADSRALLAGVQPPADPAVAAQAAAIRGRAAEVRALRRAGLSSRAYEEVTRLAADAAAVDVAPLRAELDLLTGQLELDTARYEAAATTLERGFWTAIDSGHDEVAATAAVALAGLVGGRQAALEPGLGWARSAEALIRRAHLSGALGAALRRSRAQMLRVAGQPDRARAELDAALVAQRAAPTVDDLDAAGLLRELAGVALDQGRADEAAGLVEEALRHARAALGEHHPEVGRALRLLGTSLYSAGRREEALRTYEEARRIGELAHGPEHPDVGDAMNNIGATLDELGRDVEALAAYERALAIRRRNLGENHPSVAGTLDNMALTLKKLGRLEEAEQASRRVQAILRVVHGERHPEVAVNLLHLAELARERERFAEAAAQARQAVDMFTATLGPQHPDVAFALSDLAFILLDAGDAAAAIEPARRALELRSASEQPDPLLVAESQLRLGQALWLSGRDRAEGRALLRAARAGYAAQHNERLPGIDAWLAEQRIEPGP</sequence>
<evidence type="ECO:0000313" key="7">
    <source>
        <dbReference type="EMBL" id="SFF38864.1"/>
    </source>
</evidence>
<evidence type="ECO:0000256" key="2">
    <source>
        <dbReference type="ARBA" id="ARBA00022741"/>
    </source>
</evidence>
<dbReference type="Pfam" id="PF13424">
    <property type="entry name" value="TPR_12"/>
    <property type="match status" value="2"/>
</dbReference>
<dbReference type="SUPFAM" id="SSF56112">
    <property type="entry name" value="Protein kinase-like (PK-like)"/>
    <property type="match status" value="1"/>
</dbReference>
<dbReference type="PROSITE" id="PS00108">
    <property type="entry name" value="PROTEIN_KINASE_ST"/>
    <property type="match status" value="1"/>
</dbReference>
<accession>A0A1I2I9F3</accession>
<proteinExistence type="predicted"/>
<organism evidence="7 8">
    <name type="scientific">Nannocystis exedens</name>
    <dbReference type="NCBI Taxonomy" id="54"/>
    <lineage>
        <taxon>Bacteria</taxon>
        <taxon>Pseudomonadati</taxon>
        <taxon>Myxococcota</taxon>
        <taxon>Polyangia</taxon>
        <taxon>Nannocystales</taxon>
        <taxon>Nannocystaceae</taxon>
        <taxon>Nannocystis</taxon>
    </lineage>
</organism>
<evidence type="ECO:0000313" key="8">
    <source>
        <dbReference type="Proteomes" id="UP000199400"/>
    </source>
</evidence>
<evidence type="ECO:0000259" key="6">
    <source>
        <dbReference type="PROSITE" id="PS50011"/>
    </source>
</evidence>
<dbReference type="Gene3D" id="1.10.510.10">
    <property type="entry name" value="Transferase(Phosphotransferase) domain 1"/>
    <property type="match status" value="1"/>
</dbReference>
<keyword evidence="4 5" id="KW-0067">ATP-binding</keyword>
<dbReference type="GO" id="GO:0004674">
    <property type="term" value="F:protein serine/threonine kinase activity"/>
    <property type="evidence" value="ECO:0007669"/>
    <property type="project" value="UniProtKB-KW"/>
</dbReference>
<dbReference type="RefSeq" id="WP_096328258.1">
    <property type="nucleotide sequence ID" value="NZ_FOMX01000059.1"/>
</dbReference>
<evidence type="ECO:0000256" key="3">
    <source>
        <dbReference type="ARBA" id="ARBA00022777"/>
    </source>
</evidence>